<evidence type="ECO:0000313" key="2">
    <source>
        <dbReference type="EMBL" id="KUK60113.1"/>
    </source>
</evidence>
<organism evidence="2 3">
    <name type="scientific">Methanoculleus marisnigri</name>
    <dbReference type="NCBI Taxonomy" id="2198"/>
    <lineage>
        <taxon>Archaea</taxon>
        <taxon>Methanobacteriati</taxon>
        <taxon>Methanobacteriota</taxon>
        <taxon>Stenosarchaea group</taxon>
        <taxon>Methanomicrobia</taxon>
        <taxon>Methanomicrobiales</taxon>
        <taxon>Methanomicrobiaceae</taxon>
        <taxon>Methanoculleus</taxon>
    </lineage>
</organism>
<evidence type="ECO:0000256" key="1">
    <source>
        <dbReference type="SAM" id="Phobius"/>
    </source>
</evidence>
<feature type="non-terminal residue" evidence="2">
    <location>
        <position position="75"/>
    </location>
</feature>
<proteinExistence type="predicted"/>
<keyword evidence="1" id="KW-1133">Transmembrane helix</keyword>
<dbReference type="AlphaFoldDB" id="A0A101GKF9"/>
<name>A0A101GKF9_9EURY</name>
<protein>
    <submittedName>
        <fullName evidence="2">Uncharacterized protein</fullName>
    </submittedName>
</protein>
<comment type="caution">
    <text evidence="2">The sequence shown here is derived from an EMBL/GenBank/DDBJ whole genome shotgun (WGS) entry which is preliminary data.</text>
</comment>
<keyword evidence="1" id="KW-0472">Membrane</keyword>
<sequence>MTLPRAGVLLAAVVLALYAITAAVVLTAPYGDPFNVIARLTALWGFLALAIAAILTPLLREIMMVFGRPFLAVHH</sequence>
<evidence type="ECO:0000313" key="3">
    <source>
        <dbReference type="Proteomes" id="UP000054323"/>
    </source>
</evidence>
<dbReference type="EMBL" id="LGGD01000257">
    <property type="protein sequence ID" value="KUK60113.1"/>
    <property type="molecule type" value="Genomic_DNA"/>
</dbReference>
<accession>A0A101GKF9</accession>
<keyword evidence="1" id="KW-0812">Transmembrane</keyword>
<reference evidence="3" key="1">
    <citation type="journal article" date="2015" name="MBio">
        <title>Genome-Resolved Metagenomic Analysis Reveals Roles for Candidate Phyla and Other Microbial Community Members in Biogeochemical Transformations in Oil Reservoirs.</title>
        <authorList>
            <person name="Hu P."/>
            <person name="Tom L."/>
            <person name="Singh A."/>
            <person name="Thomas B.C."/>
            <person name="Baker B.J."/>
            <person name="Piceno Y.M."/>
            <person name="Andersen G.L."/>
            <person name="Banfield J.F."/>
        </authorList>
    </citation>
    <scope>NUCLEOTIDE SEQUENCE [LARGE SCALE GENOMIC DNA]</scope>
</reference>
<gene>
    <name evidence="2" type="ORF">XD82_1700</name>
</gene>
<dbReference type="Proteomes" id="UP000054323">
    <property type="component" value="Unassembled WGS sequence"/>
</dbReference>
<feature type="transmembrane region" description="Helical" evidence="1">
    <location>
        <begin position="37"/>
        <end position="59"/>
    </location>
</feature>